<evidence type="ECO:0000259" key="10">
    <source>
        <dbReference type="PROSITE" id="PS50089"/>
    </source>
</evidence>
<dbReference type="GO" id="GO:0008270">
    <property type="term" value="F:zinc ion binding"/>
    <property type="evidence" value="ECO:0007669"/>
    <property type="project" value="UniProtKB-KW"/>
</dbReference>
<dbReference type="PANTHER" id="PTHR46539">
    <property type="entry name" value="E3 UBIQUITIN-PROTEIN LIGASE ATL42"/>
    <property type="match status" value="1"/>
</dbReference>
<dbReference type="PANTHER" id="PTHR46539:SF1">
    <property type="entry name" value="E3 UBIQUITIN-PROTEIN LIGASE ATL42"/>
    <property type="match status" value="1"/>
</dbReference>
<dbReference type="AlphaFoldDB" id="A0A816ER84"/>
<dbReference type="EMBL" id="CAJNOR010010146">
    <property type="protein sequence ID" value="CAF1651461.1"/>
    <property type="molecule type" value="Genomic_DNA"/>
</dbReference>
<dbReference type="InterPro" id="IPR011009">
    <property type="entry name" value="Kinase-like_dom_sf"/>
</dbReference>
<dbReference type="GO" id="GO:0016020">
    <property type="term" value="C:membrane"/>
    <property type="evidence" value="ECO:0007669"/>
    <property type="project" value="UniProtKB-SubCell"/>
</dbReference>
<dbReference type="Pfam" id="PF13639">
    <property type="entry name" value="zf-RING_2"/>
    <property type="match status" value="1"/>
</dbReference>
<evidence type="ECO:0000313" key="11">
    <source>
        <dbReference type="EMBL" id="CAF1651461.1"/>
    </source>
</evidence>
<evidence type="ECO:0000256" key="9">
    <source>
        <dbReference type="SAM" id="Phobius"/>
    </source>
</evidence>
<evidence type="ECO:0000256" key="6">
    <source>
        <dbReference type="ARBA" id="ARBA00022989"/>
    </source>
</evidence>
<organism evidence="11 12">
    <name type="scientific">Adineta ricciae</name>
    <name type="common">Rotifer</name>
    <dbReference type="NCBI Taxonomy" id="249248"/>
    <lineage>
        <taxon>Eukaryota</taxon>
        <taxon>Metazoa</taxon>
        <taxon>Spiralia</taxon>
        <taxon>Gnathifera</taxon>
        <taxon>Rotifera</taxon>
        <taxon>Eurotatoria</taxon>
        <taxon>Bdelloidea</taxon>
        <taxon>Adinetida</taxon>
        <taxon>Adinetidae</taxon>
        <taxon>Adineta</taxon>
    </lineage>
</organism>
<dbReference type="SUPFAM" id="SSF57850">
    <property type="entry name" value="RING/U-box"/>
    <property type="match status" value="1"/>
</dbReference>
<dbReference type="SMART" id="SM00184">
    <property type="entry name" value="RING"/>
    <property type="match status" value="1"/>
</dbReference>
<dbReference type="CDD" id="cd16454">
    <property type="entry name" value="RING-H2_PA-TM-RING"/>
    <property type="match status" value="1"/>
</dbReference>
<evidence type="ECO:0000256" key="2">
    <source>
        <dbReference type="ARBA" id="ARBA00022692"/>
    </source>
</evidence>
<evidence type="ECO:0000256" key="5">
    <source>
        <dbReference type="ARBA" id="ARBA00022833"/>
    </source>
</evidence>
<name>A0A816ER84_ADIRI</name>
<evidence type="ECO:0000256" key="4">
    <source>
        <dbReference type="ARBA" id="ARBA00022771"/>
    </source>
</evidence>
<evidence type="ECO:0000256" key="1">
    <source>
        <dbReference type="ARBA" id="ARBA00004370"/>
    </source>
</evidence>
<keyword evidence="12" id="KW-1185">Reference proteome</keyword>
<evidence type="ECO:0000256" key="3">
    <source>
        <dbReference type="ARBA" id="ARBA00022723"/>
    </source>
</evidence>
<feature type="domain" description="RING-type" evidence="10">
    <location>
        <begin position="347"/>
        <end position="388"/>
    </location>
</feature>
<keyword evidence="3" id="KW-0479">Metal-binding</keyword>
<dbReference type="Gene3D" id="3.30.40.10">
    <property type="entry name" value="Zinc/RING finger domain, C3HC4 (zinc finger)"/>
    <property type="match status" value="1"/>
</dbReference>
<gene>
    <name evidence="11" type="ORF">XAT740_LOCUS55055</name>
</gene>
<protein>
    <recommendedName>
        <fullName evidence="10">RING-type domain-containing protein</fullName>
    </recommendedName>
</protein>
<keyword evidence="2 9" id="KW-0812">Transmembrane</keyword>
<dbReference type="SUPFAM" id="SSF56112">
    <property type="entry name" value="Protein kinase-like (PK-like)"/>
    <property type="match status" value="1"/>
</dbReference>
<comment type="subcellular location">
    <subcellularLocation>
        <location evidence="1">Membrane</location>
    </subcellularLocation>
</comment>
<dbReference type="InterPro" id="IPR013083">
    <property type="entry name" value="Znf_RING/FYVE/PHD"/>
</dbReference>
<feature type="transmembrane region" description="Helical" evidence="9">
    <location>
        <begin position="273"/>
        <end position="299"/>
    </location>
</feature>
<dbReference type="Gene3D" id="1.10.510.10">
    <property type="entry name" value="Transferase(Phosphotransferase) domain 1"/>
    <property type="match status" value="1"/>
</dbReference>
<keyword evidence="4 8" id="KW-0863">Zinc-finger</keyword>
<sequence>MYACLFGEYPVSATKDHVTMANKVLNHTFNLPSIALENKIQVKELLLHLLEKDPNQRLCSLDELRQSSFMAKIDFNRVYTKSYSPLEILMYMKSEWRHELQTHYNYKLMQRRLSPILLFITSVIVKVSTMSIMEVKLNISFCCNHRPKYRIISSQMYYPSIPKTYYLLKGTYLSENAMRITQVKCIGALEPSQSCLIQSDMHLMFHYTSYLADASFKIKEADENIRYLFNRFASLSPSEMNRSNITCSLLFGSSTMPTRPTGVYPYPISNTSLFGIIFLSTCAVLVCGLCTIWFSVLYYRRFVQHRKNEKNRQALAKSTEEILAKSPVIIFDAANQTLEFRDENPMCAICLETFNNKDKIRKLACTHYYHIECIDPWLLSHQSCPLCNQSILQTAIPSISSIIEPPSTGQPTPSTHSDL</sequence>
<evidence type="ECO:0000256" key="7">
    <source>
        <dbReference type="ARBA" id="ARBA00023136"/>
    </source>
</evidence>
<dbReference type="Proteomes" id="UP000663828">
    <property type="component" value="Unassembled WGS sequence"/>
</dbReference>
<dbReference type="PROSITE" id="PS50089">
    <property type="entry name" value="ZF_RING_2"/>
    <property type="match status" value="1"/>
</dbReference>
<keyword evidence="6 9" id="KW-1133">Transmembrane helix</keyword>
<evidence type="ECO:0000313" key="12">
    <source>
        <dbReference type="Proteomes" id="UP000663828"/>
    </source>
</evidence>
<evidence type="ECO:0000256" key="8">
    <source>
        <dbReference type="PROSITE-ProRule" id="PRU00175"/>
    </source>
</evidence>
<keyword evidence="7 9" id="KW-0472">Membrane</keyword>
<keyword evidence="5" id="KW-0862">Zinc</keyword>
<dbReference type="InterPro" id="IPR001841">
    <property type="entry name" value="Znf_RING"/>
</dbReference>
<reference evidence="11" key="1">
    <citation type="submission" date="2021-02" db="EMBL/GenBank/DDBJ databases">
        <authorList>
            <person name="Nowell W R."/>
        </authorList>
    </citation>
    <scope>NUCLEOTIDE SEQUENCE</scope>
</reference>
<accession>A0A816ER84</accession>
<comment type="caution">
    <text evidence="11">The sequence shown here is derived from an EMBL/GenBank/DDBJ whole genome shotgun (WGS) entry which is preliminary data.</text>
</comment>
<proteinExistence type="predicted"/>